<dbReference type="InterPro" id="IPR011962">
    <property type="entry name" value="dCTP_deaminase"/>
</dbReference>
<reference evidence="3 4" key="1">
    <citation type="submission" date="2019-12" db="EMBL/GenBank/DDBJ databases">
        <title>Mucilaginibacter sp. HMF7410 genome sequencing and assembly.</title>
        <authorList>
            <person name="Kang H."/>
            <person name="Cha I."/>
            <person name="Kim H."/>
            <person name="Joh K."/>
        </authorList>
    </citation>
    <scope>NUCLEOTIDE SEQUENCE [LARGE SCALE GENOMIC DNA]</scope>
    <source>
        <strain evidence="3 4">HMF7410</strain>
    </source>
</reference>
<protein>
    <submittedName>
        <fullName evidence="3">dCTP deaminase</fullName>
        <ecNumber evidence="3">3.5.4.13</ecNumber>
    </submittedName>
</protein>
<dbReference type="GO" id="GO:0015949">
    <property type="term" value="P:nucleobase-containing small molecule interconversion"/>
    <property type="evidence" value="ECO:0007669"/>
    <property type="project" value="TreeGrafter"/>
</dbReference>
<organism evidence="3 4">
    <name type="scientific">Mucilaginibacter arboris</name>
    <dbReference type="NCBI Taxonomy" id="2682090"/>
    <lineage>
        <taxon>Bacteria</taxon>
        <taxon>Pseudomonadati</taxon>
        <taxon>Bacteroidota</taxon>
        <taxon>Sphingobacteriia</taxon>
        <taxon>Sphingobacteriales</taxon>
        <taxon>Sphingobacteriaceae</taxon>
        <taxon>Mucilaginibacter</taxon>
    </lineage>
</organism>
<evidence type="ECO:0000256" key="2">
    <source>
        <dbReference type="ARBA" id="ARBA00023080"/>
    </source>
</evidence>
<accession>A0A7K1SVA3</accession>
<dbReference type="GO" id="GO:0008829">
    <property type="term" value="F:dCTP deaminase activity"/>
    <property type="evidence" value="ECO:0007669"/>
    <property type="project" value="UniProtKB-EC"/>
</dbReference>
<dbReference type="PANTHER" id="PTHR42680:SF3">
    <property type="entry name" value="DCTP DEAMINASE"/>
    <property type="match status" value="1"/>
</dbReference>
<dbReference type="EC" id="3.5.4.13" evidence="3"/>
<keyword evidence="1 3" id="KW-0378">Hydrolase</keyword>
<evidence type="ECO:0000256" key="1">
    <source>
        <dbReference type="ARBA" id="ARBA00022801"/>
    </source>
</evidence>
<dbReference type="PANTHER" id="PTHR42680">
    <property type="entry name" value="DCTP DEAMINASE"/>
    <property type="match status" value="1"/>
</dbReference>
<dbReference type="Proteomes" id="UP000462014">
    <property type="component" value="Unassembled WGS sequence"/>
</dbReference>
<sequence length="178" mass="20208">MILSDKLILQEIEQGTIIIEPFDPTCLGTNSYDVHLGKYLATYRNRVLDAKQHNEIDHFEIPKEGFLLQPNTLYLGVTVEYTETHRHVPFLEGKSSTGRLGIDIHATAGKGDVGFCNTWTLEISVTQPVRIYPGMPIGQLIYFVVEGEIETLYNTKANAKYSKPTTRPVESMMWKNQF</sequence>
<comment type="caution">
    <text evidence="3">The sequence shown here is derived from an EMBL/GenBank/DDBJ whole genome shotgun (WGS) entry which is preliminary data.</text>
</comment>
<gene>
    <name evidence="3" type="ORF">GO621_06665</name>
</gene>
<dbReference type="GO" id="GO:0006229">
    <property type="term" value="P:dUTP biosynthetic process"/>
    <property type="evidence" value="ECO:0007669"/>
    <property type="project" value="InterPro"/>
</dbReference>
<dbReference type="NCBIfam" id="TIGR02274">
    <property type="entry name" value="dCTP_deam"/>
    <property type="match status" value="1"/>
</dbReference>
<dbReference type="CDD" id="cd07557">
    <property type="entry name" value="trimeric_dUTPase"/>
    <property type="match status" value="1"/>
</dbReference>
<dbReference type="Pfam" id="PF22769">
    <property type="entry name" value="DCD"/>
    <property type="match status" value="1"/>
</dbReference>
<dbReference type="InterPro" id="IPR033704">
    <property type="entry name" value="dUTPase_trimeric"/>
</dbReference>
<dbReference type="EMBL" id="WPIK01000005">
    <property type="protein sequence ID" value="MVN21214.1"/>
    <property type="molecule type" value="Genomic_DNA"/>
</dbReference>
<dbReference type="Gene3D" id="2.70.40.10">
    <property type="match status" value="1"/>
</dbReference>
<proteinExistence type="predicted"/>
<name>A0A7K1SVA3_9SPHI</name>
<dbReference type="SUPFAM" id="SSF51283">
    <property type="entry name" value="dUTPase-like"/>
    <property type="match status" value="1"/>
</dbReference>
<keyword evidence="2" id="KW-0546">Nucleotide metabolism</keyword>
<dbReference type="AlphaFoldDB" id="A0A7K1SVA3"/>
<keyword evidence="4" id="KW-1185">Reference proteome</keyword>
<evidence type="ECO:0000313" key="4">
    <source>
        <dbReference type="Proteomes" id="UP000462014"/>
    </source>
</evidence>
<evidence type="ECO:0000313" key="3">
    <source>
        <dbReference type="EMBL" id="MVN21214.1"/>
    </source>
</evidence>
<dbReference type="RefSeq" id="WP_157565378.1">
    <property type="nucleotide sequence ID" value="NZ_WPIK01000005.1"/>
</dbReference>
<dbReference type="InterPro" id="IPR036157">
    <property type="entry name" value="dUTPase-like_sf"/>
</dbReference>